<proteinExistence type="inferred from homology"/>
<dbReference type="Gene3D" id="3.90.1100.10">
    <property type="match status" value="1"/>
</dbReference>
<evidence type="ECO:0000256" key="3">
    <source>
        <dbReference type="ARBA" id="ARBA00022478"/>
    </source>
</evidence>
<protein>
    <recommendedName>
        <fullName evidence="2">DNA-directed RNA polymerase</fullName>
        <ecNumber evidence="2">2.7.7.6</ecNumber>
    </recommendedName>
</protein>
<evidence type="ECO:0000313" key="12">
    <source>
        <dbReference type="Proteomes" id="UP000467840"/>
    </source>
</evidence>
<evidence type="ECO:0000259" key="10">
    <source>
        <dbReference type="Pfam" id="PF04565"/>
    </source>
</evidence>
<evidence type="ECO:0000256" key="7">
    <source>
        <dbReference type="RuleBase" id="RU000434"/>
    </source>
</evidence>
<dbReference type="GO" id="GO:0000428">
    <property type="term" value="C:DNA-directed RNA polymerase complex"/>
    <property type="evidence" value="ECO:0007669"/>
    <property type="project" value="UniProtKB-KW"/>
</dbReference>
<evidence type="ECO:0000256" key="4">
    <source>
        <dbReference type="ARBA" id="ARBA00022679"/>
    </source>
</evidence>
<keyword evidence="3" id="KW-0240">DNA-directed RNA polymerase</keyword>
<dbReference type="SUPFAM" id="SSF64484">
    <property type="entry name" value="beta and beta-prime subunits of DNA dependent RNA-polymerase"/>
    <property type="match status" value="1"/>
</dbReference>
<dbReference type="InterPro" id="IPR015712">
    <property type="entry name" value="DNA-dir_RNA_pol_su2"/>
</dbReference>
<dbReference type="PANTHER" id="PTHR20856">
    <property type="entry name" value="DNA-DIRECTED RNA POLYMERASE I SUBUNIT 2"/>
    <property type="match status" value="1"/>
</dbReference>
<dbReference type="GO" id="GO:0003899">
    <property type="term" value="F:DNA-directed RNA polymerase activity"/>
    <property type="evidence" value="ECO:0007669"/>
    <property type="project" value="UniProtKB-EC"/>
</dbReference>
<dbReference type="AlphaFoldDB" id="A0A6A6MKZ0"/>
<dbReference type="Pfam" id="PF00562">
    <property type="entry name" value="RNA_pol_Rpb2_6"/>
    <property type="match status" value="1"/>
</dbReference>
<dbReference type="GO" id="GO:0006351">
    <property type="term" value="P:DNA-templated transcription"/>
    <property type="evidence" value="ECO:0007669"/>
    <property type="project" value="InterPro"/>
</dbReference>
<feature type="domain" description="RNA polymerase Rpb2" evidence="10">
    <location>
        <begin position="46"/>
        <end position="102"/>
    </location>
</feature>
<keyword evidence="12" id="KW-1185">Reference proteome</keyword>
<evidence type="ECO:0000256" key="1">
    <source>
        <dbReference type="ARBA" id="ARBA00006835"/>
    </source>
</evidence>
<feature type="domain" description="DNA-directed RNA polymerase subunit 2 hybrid-binding" evidence="9">
    <location>
        <begin position="219"/>
        <end position="321"/>
    </location>
</feature>
<dbReference type="Gene3D" id="2.40.50.150">
    <property type="match status" value="1"/>
</dbReference>
<gene>
    <name evidence="11" type="ORF">GH714_008799</name>
</gene>
<keyword evidence="8" id="KW-0812">Transmembrane</keyword>
<comment type="similarity">
    <text evidence="1 7">Belongs to the RNA polymerase beta chain family.</text>
</comment>
<dbReference type="EC" id="2.7.7.6" evidence="2"/>
<name>A0A6A6MKZ0_HEVBR</name>
<evidence type="ECO:0000259" key="9">
    <source>
        <dbReference type="Pfam" id="PF00562"/>
    </source>
</evidence>
<dbReference type="GO" id="GO:0003677">
    <property type="term" value="F:DNA binding"/>
    <property type="evidence" value="ECO:0007669"/>
    <property type="project" value="InterPro"/>
</dbReference>
<dbReference type="EMBL" id="JAAGAX010000005">
    <property type="protein sequence ID" value="KAF2313023.1"/>
    <property type="molecule type" value="Genomic_DNA"/>
</dbReference>
<organism evidence="11 12">
    <name type="scientific">Hevea brasiliensis</name>
    <name type="common">Para rubber tree</name>
    <name type="synonym">Siphonia brasiliensis</name>
    <dbReference type="NCBI Taxonomy" id="3981"/>
    <lineage>
        <taxon>Eukaryota</taxon>
        <taxon>Viridiplantae</taxon>
        <taxon>Streptophyta</taxon>
        <taxon>Embryophyta</taxon>
        <taxon>Tracheophyta</taxon>
        <taxon>Spermatophyta</taxon>
        <taxon>Magnoliopsida</taxon>
        <taxon>eudicotyledons</taxon>
        <taxon>Gunneridae</taxon>
        <taxon>Pentapetalae</taxon>
        <taxon>rosids</taxon>
        <taxon>fabids</taxon>
        <taxon>Malpighiales</taxon>
        <taxon>Euphorbiaceae</taxon>
        <taxon>Crotonoideae</taxon>
        <taxon>Micrandreae</taxon>
        <taxon>Hevea</taxon>
    </lineage>
</organism>
<feature type="transmembrane region" description="Helical" evidence="8">
    <location>
        <begin position="175"/>
        <end position="197"/>
    </location>
</feature>
<dbReference type="Pfam" id="PF04565">
    <property type="entry name" value="RNA_pol_Rpb2_3"/>
    <property type="match status" value="1"/>
</dbReference>
<keyword evidence="4" id="KW-0808">Transferase</keyword>
<keyword evidence="5" id="KW-0548">Nucleotidyltransferase</keyword>
<dbReference type="InterPro" id="IPR007120">
    <property type="entry name" value="DNA-dir_RNAP_su2_dom"/>
</dbReference>
<sequence length="324" mass="36362">MRPIEHYLDASIVTNGLSRSFSSGAWSHPYKRMERMSGVVANLGPTNPLQTMVDLRKTRQQVQYTVKVGGARYQHPSHWGRVCFRSTPGGENCGLVKDLASTGLVSTNISEPLIDILFDCGMEKIVNDTHTKLNGKYIVFLNGEWVGVCENSNLFVAKLRRLRWRKQLPQQSDHVAYAGFVLCDKILLISLTFFVLYSGRIQSRGLLSNESRFFRARYQHIRSYKADVDDKELLDKRQKFDDTVNFGKIQSKTGRVDSLDNDGFPFIGANLQSGDIVIGRCAESGANHGAKLKHTERGMVQKVTLSSNDEGKNFAVVSLRQANL</sequence>
<evidence type="ECO:0000256" key="8">
    <source>
        <dbReference type="SAM" id="Phobius"/>
    </source>
</evidence>
<keyword evidence="8" id="KW-1133">Transmembrane helix</keyword>
<dbReference type="InterPro" id="IPR014724">
    <property type="entry name" value="RNA_pol_RPB2_OB-fold"/>
</dbReference>
<dbReference type="InterPro" id="IPR007645">
    <property type="entry name" value="RNA_pol_Rpb2_3"/>
</dbReference>
<dbReference type="GO" id="GO:0032549">
    <property type="term" value="F:ribonucleoside binding"/>
    <property type="evidence" value="ECO:0007669"/>
    <property type="project" value="InterPro"/>
</dbReference>
<evidence type="ECO:0000256" key="6">
    <source>
        <dbReference type="ARBA" id="ARBA00023163"/>
    </source>
</evidence>
<evidence type="ECO:0000256" key="5">
    <source>
        <dbReference type="ARBA" id="ARBA00022695"/>
    </source>
</evidence>
<accession>A0A6A6MKZ0</accession>
<keyword evidence="6" id="KW-0804">Transcription</keyword>
<reference evidence="11 12" key="1">
    <citation type="journal article" date="2020" name="Mol. Plant">
        <title>The Chromosome-Based Rubber Tree Genome Provides New Insights into Spurge Genome Evolution and Rubber Biosynthesis.</title>
        <authorList>
            <person name="Liu J."/>
            <person name="Shi C."/>
            <person name="Shi C.C."/>
            <person name="Li W."/>
            <person name="Zhang Q.J."/>
            <person name="Zhang Y."/>
            <person name="Li K."/>
            <person name="Lu H.F."/>
            <person name="Shi C."/>
            <person name="Zhu S.T."/>
            <person name="Xiao Z.Y."/>
            <person name="Nan H."/>
            <person name="Yue Y."/>
            <person name="Zhu X.G."/>
            <person name="Wu Y."/>
            <person name="Hong X.N."/>
            <person name="Fan G.Y."/>
            <person name="Tong Y."/>
            <person name="Zhang D."/>
            <person name="Mao C.L."/>
            <person name="Liu Y.L."/>
            <person name="Hao S.J."/>
            <person name="Liu W.Q."/>
            <person name="Lv M.Q."/>
            <person name="Zhang H.B."/>
            <person name="Liu Y."/>
            <person name="Hu-Tang G.R."/>
            <person name="Wang J.P."/>
            <person name="Wang J.H."/>
            <person name="Sun Y.H."/>
            <person name="Ni S.B."/>
            <person name="Chen W.B."/>
            <person name="Zhang X.C."/>
            <person name="Jiao Y.N."/>
            <person name="Eichler E.E."/>
            <person name="Li G.H."/>
            <person name="Liu X."/>
            <person name="Gao L.Z."/>
        </authorList>
    </citation>
    <scope>NUCLEOTIDE SEQUENCE [LARGE SCALE GENOMIC DNA]</scope>
    <source>
        <strain evidence="12">cv. GT1</strain>
        <tissue evidence="11">Leaf</tissue>
    </source>
</reference>
<evidence type="ECO:0000313" key="11">
    <source>
        <dbReference type="EMBL" id="KAF2313023.1"/>
    </source>
</evidence>
<dbReference type="FunFam" id="2.40.50.150:FF:000005">
    <property type="entry name" value="DNA-directed RNA polymerase subunit beta"/>
    <property type="match status" value="1"/>
</dbReference>
<dbReference type="Proteomes" id="UP000467840">
    <property type="component" value="Chromosome 15"/>
</dbReference>
<keyword evidence="8" id="KW-0472">Membrane</keyword>
<evidence type="ECO:0000256" key="2">
    <source>
        <dbReference type="ARBA" id="ARBA00012418"/>
    </source>
</evidence>
<comment type="caution">
    <text evidence="11">The sequence shown here is derived from an EMBL/GenBank/DDBJ whole genome shotgun (WGS) entry which is preliminary data.</text>
</comment>